<dbReference type="RefSeq" id="WP_233696961.1">
    <property type="nucleotide sequence ID" value="NZ_JAJNBZ010000008.1"/>
</dbReference>
<reference evidence="1 2" key="1">
    <citation type="submission" date="2021-11" db="EMBL/GenBank/DDBJ databases">
        <title>Draft genome sequence of Paenibacillus profundus YoMME, a new Gram-positive bacteria with exoelectrogenic properties.</title>
        <authorList>
            <person name="Hubenova Y."/>
            <person name="Hubenova E."/>
            <person name="Manasiev Y."/>
            <person name="Peykov S."/>
            <person name="Mitov M."/>
        </authorList>
    </citation>
    <scope>NUCLEOTIDE SEQUENCE [LARGE SCALE GENOMIC DNA]</scope>
    <source>
        <strain evidence="1 2">YoMME</strain>
    </source>
</reference>
<comment type="caution">
    <text evidence="1">The sequence shown here is derived from an EMBL/GenBank/DDBJ whole genome shotgun (WGS) entry which is preliminary data.</text>
</comment>
<keyword evidence="2" id="KW-1185">Reference proteome</keyword>
<evidence type="ECO:0000313" key="1">
    <source>
        <dbReference type="EMBL" id="MCE5170153.1"/>
    </source>
</evidence>
<protein>
    <submittedName>
        <fullName evidence="1">Uncharacterized protein</fullName>
    </submittedName>
</protein>
<accession>A0ABS8YI62</accession>
<dbReference type="Proteomes" id="UP001199916">
    <property type="component" value="Unassembled WGS sequence"/>
</dbReference>
<sequence length="55" mass="6435">MGTWNVWLLIALLIVSLPELIARIQTRSAFFLKRRQSERERTLCYITDTTNDHSG</sequence>
<evidence type="ECO:0000313" key="2">
    <source>
        <dbReference type="Proteomes" id="UP001199916"/>
    </source>
</evidence>
<proteinExistence type="predicted"/>
<name>A0ABS8YI62_9BACL</name>
<organism evidence="1 2">
    <name type="scientific">Paenibacillus profundus</name>
    <dbReference type="NCBI Taxonomy" id="1173085"/>
    <lineage>
        <taxon>Bacteria</taxon>
        <taxon>Bacillati</taxon>
        <taxon>Bacillota</taxon>
        <taxon>Bacilli</taxon>
        <taxon>Bacillales</taxon>
        <taxon>Paenibacillaceae</taxon>
        <taxon>Paenibacillus</taxon>
    </lineage>
</organism>
<dbReference type="EMBL" id="JAJNBZ010000008">
    <property type="protein sequence ID" value="MCE5170153.1"/>
    <property type="molecule type" value="Genomic_DNA"/>
</dbReference>
<gene>
    <name evidence="1" type="ORF">LQV63_12615</name>
</gene>